<name>A0A158PCE3_ANGCA</name>
<evidence type="ECO:0000256" key="4">
    <source>
        <dbReference type="ARBA" id="ARBA00023125"/>
    </source>
</evidence>
<dbReference type="PANTHER" id="PTHR13044">
    <property type="entry name" value="ACTIVATING TRANSCRIPTION FACTOR ATF 4/5"/>
    <property type="match status" value="1"/>
</dbReference>
<evidence type="ECO:0000256" key="6">
    <source>
        <dbReference type="ARBA" id="ARBA00023242"/>
    </source>
</evidence>
<dbReference type="STRING" id="6313.A0A158PCE3"/>
<dbReference type="AlphaFoldDB" id="A0A158PCE3"/>
<feature type="coiled-coil region" evidence="7">
    <location>
        <begin position="357"/>
        <end position="384"/>
    </location>
</feature>
<keyword evidence="7" id="KW-0175">Coiled coil</keyword>
<evidence type="ECO:0000256" key="3">
    <source>
        <dbReference type="ARBA" id="ARBA00023015"/>
    </source>
</evidence>
<sequence length="392" mass="43488">MMRLCDVQNRAPPAALISGRATCRPLAHLQSPPQTVSSSTVWGPPLSGYFYVIYAMRLRVQLVPTNPWAFSFKLLPTSSSRRFARKQSFAWNHPIINNLDHPRPALVVNQGPVILPQDRPRIVSPTSVLGGSIFTPLSKHTSDGHQLSSPHPHHYDREPQTTSRVPSFSHSQSDSVVKPPLLPEHVTNGTDSKLGIPDLTLDYSHLICPHNIDDFGADIAYGKDGSVASYSSKQSSQLEGEPDFSFIDDIYESVKAEIGAERACSSFQTASVNSADITTDKSAAPVITLAIDQPVTIVGGDGKEYKCTTKPKRAPGVTLANMSIEEINKRKREQNRIAAQRYRQKQKCSKDADKEEHDRLEKRNLYLQIEAARLQDEIECLRKKILGSMAKR</sequence>
<feature type="domain" description="BZIP" evidence="9">
    <location>
        <begin position="325"/>
        <end position="385"/>
    </location>
</feature>
<dbReference type="CDD" id="cd14692">
    <property type="entry name" value="bZIP_ATF4"/>
    <property type="match status" value="1"/>
</dbReference>
<evidence type="ECO:0000256" key="5">
    <source>
        <dbReference type="ARBA" id="ARBA00023163"/>
    </source>
</evidence>
<dbReference type="InterPro" id="IPR004827">
    <property type="entry name" value="bZIP"/>
</dbReference>
<proteinExistence type="inferred from homology"/>
<dbReference type="PANTHER" id="PTHR13044:SF14">
    <property type="entry name" value="CRYPTOCEPHAL, ISOFORM A"/>
    <property type="match status" value="1"/>
</dbReference>
<keyword evidence="5" id="KW-0804">Transcription</keyword>
<evidence type="ECO:0000256" key="1">
    <source>
        <dbReference type="ARBA" id="ARBA00004123"/>
    </source>
</evidence>
<keyword evidence="6" id="KW-0539">Nucleus</keyword>
<reference evidence="10" key="1">
    <citation type="submission" date="2012-09" db="EMBL/GenBank/DDBJ databases">
        <authorList>
            <person name="Martin A.A."/>
        </authorList>
    </citation>
    <scope>NUCLEOTIDE SEQUENCE</scope>
</reference>
<evidence type="ECO:0000256" key="7">
    <source>
        <dbReference type="SAM" id="Coils"/>
    </source>
</evidence>
<dbReference type="PROSITE" id="PS00036">
    <property type="entry name" value="BZIP_BASIC"/>
    <property type="match status" value="1"/>
</dbReference>
<dbReference type="GO" id="GO:0001228">
    <property type="term" value="F:DNA-binding transcription activator activity, RNA polymerase II-specific"/>
    <property type="evidence" value="ECO:0007669"/>
    <property type="project" value="TreeGrafter"/>
</dbReference>
<evidence type="ECO:0000313" key="11">
    <source>
        <dbReference type="WBParaSite" id="ACAC_0001237501-mRNA-1"/>
    </source>
</evidence>
<comment type="similarity">
    <text evidence="2">Belongs to the bZIP family.</text>
</comment>
<protein>
    <submittedName>
        <fullName evidence="11">BZIP domain-containing protein</fullName>
    </submittedName>
</protein>
<dbReference type="InterPro" id="IPR046347">
    <property type="entry name" value="bZIP_sf"/>
</dbReference>
<dbReference type="Proteomes" id="UP000035642">
    <property type="component" value="Unassembled WGS sequence"/>
</dbReference>
<evidence type="ECO:0000256" key="2">
    <source>
        <dbReference type="ARBA" id="ARBA00007163"/>
    </source>
</evidence>
<dbReference type="WBParaSite" id="ACAC_0001237501-mRNA-1">
    <property type="protein sequence ID" value="ACAC_0001237501-mRNA-1"/>
    <property type="gene ID" value="ACAC_0001237501"/>
</dbReference>
<keyword evidence="10" id="KW-1185">Reference proteome</keyword>
<feature type="region of interest" description="Disordered" evidence="8">
    <location>
        <begin position="139"/>
        <end position="180"/>
    </location>
</feature>
<accession>A0A158PCE3</accession>
<dbReference type="GO" id="GO:0005634">
    <property type="term" value="C:nucleus"/>
    <property type="evidence" value="ECO:0007669"/>
    <property type="project" value="UniProtKB-SubCell"/>
</dbReference>
<keyword evidence="4" id="KW-0238">DNA-binding</keyword>
<reference evidence="11" key="2">
    <citation type="submission" date="2016-04" db="UniProtKB">
        <authorList>
            <consortium name="WormBaseParasite"/>
        </authorList>
    </citation>
    <scope>IDENTIFICATION</scope>
</reference>
<evidence type="ECO:0000313" key="10">
    <source>
        <dbReference type="Proteomes" id="UP000035642"/>
    </source>
</evidence>
<dbReference type="SUPFAM" id="SSF57959">
    <property type="entry name" value="Leucine zipper domain"/>
    <property type="match status" value="1"/>
</dbReference>
<keyword evidence="3" id="KW-0805">Transcription regulation</keyword>
<evidence type="ECO:0000259" key="9">
    <source>
        <dbReference type="PROSITE" id="PS50217"/>
    </source>
</evidence>
<feature type="compositionally biased region" description="Polar residues" evidence="8">
    <location>
        <begin position="160"/>
        <end position="175"/>
    </location>
</feature>
<dbReference type="Pfam" id="PF07716">
    <property type="entry name" value="bZIP_2"/>
    <property type="match status" value="1"/>
</dbReference>
<comment type="subcellular location">
    <subcellularLocation>
        <location evidence="1">Nucleus</location>
    </subcellularLocation>
</comment>
<organism evidence="10 11">
    <name type="scientific">Angiostrongylus cantonensis</name>
    <name type="common">Rat lungworm</name>
    <dbReference type="NCBI Taxonomy" id="6313"/>
    <lineage>
        <taxon>Eukaryota</taxon>
        <taxon>Metazoa</taxon>
        <taxon>Ecdysozoa</taxon>
        <taxon>Nematoda</taxon>
        <taxon>Chromadorea</taxon>
        <taxon>Rhabditida</taxon>
        <taxon>Rhabditina</taxon>
        <taxon>Rhabditomorpha</taxon>
        <taxon>Strongyloidea</taxon>
        <taxon>Metastrongylidae</taxon>
        <taxon>Angiostrongylus</taxon>
    </lineage>
</organism>
<dbReference type="SMART" id="SM00338">
    <property type="entry name" value="BRLZ"/>
    <property type="match status" value="1"/>
</dbReference>
<evidence type="ECO:0000256" key="8">
    <source>
        <dbReference type="SAM" id="MobiDB-lite"/>
    </source>
</evidence>
<dbReference type="PROSITE" id="PS50217">
    <property type="entry name" value="BZIP"/>
    <property type="match status" value="1"/>
</dbReference>
<dbReference type="Gene3D" id="1.20.5.170">
    <property type="match status" value="1"/>
</dbReference>
<dbReference type="GO" id="GO:0000977">
    <property type="term" value="F:RNA polymerase II transcription regulatory region sequence-specific DNA binding"/>
    <property type="evidence" value="ECO:0007669"/>
    <property type="project" value="TreeGrafter"/>
</dbReference>